<gene>
    <name evidence="2" type="ORF">ROHU_019249</name>
</gene>
<keyword evidence="3" id="KW-1185">Reference proteome</keyword>
<reference evidence="2 3" key="1">
    <citation type="submission" date="2018-03" db="EMBL/GenBank/DDBJ databases">
        <title>Draft genome sequence of Rohu Carp (Labeo rohita).</title>
        <authorList>
            <person name="Das P."/>
            <person name="Kushwaha B."/>
            <person name="Joshi C.G."/>
            <person name="Kumar D."/>
            <person name="Nagpure N.S."/>
            <person name="Sahoo L."/>
            <person name="Das S.P."/>
            <person name="Bit A."/>
            <person name="Patnaik S."/>
            <person name="Meher P.K."/>
            <person name="Jayasankar P."/>
            <person name="Koringa P.G."/>
            <person name="Patel N.V."/>
            <person name="Hinsu A.T."/>
            <person name="Kumar R."/>
            <person name="Pandey M."/>
            <person name="Agarwal S."/>
            <person name="Srivastava S."/>
            <person name="Singh M."/>
            <person name="Iquebal M.A."/>
            <person name="Jaiswal S."/>
            <person name="Angadi U.B."/>
            <person name="Kumar N."/>
            <person name="Raza M."/>
            <person name="Shah T.M."/>
            <person name="Rai A."/>
            <person name="Jena J.K."/>
        </authorList>
    </citation>
    <scope>NUCLEOTIDE SEQUENCE [LARGE SCALE GENOMIC DNA]</scope>
    <source>
        <strain evidence="2">DASCIFA01</strain>
        <tissue evidence="2">Testis</tissue>
    </source>
</reference>
<dbReference type="EMBL" id="QBIY01011857">
    <property type="protein sequence ID" value="RXN28648.1"/>
    <property type="molecule type" value="Genomic_DNA"/>
</dbReference>
<sequence length="102" mass="10685">MFSSRPGPQRDTDESISTAGVWVSSPVTAGHGDWTSWPDFSRNLAALHSSQHSRGNEGCNEGAVQQPVIRSGISDGSGREPVTVTSTSNSRGNAASIVLPYA</sequence>
<evidence type="ECO:0000313" key="3">
    <source>
        <dbReference type="Proteomes" id="UP000290572"/>
    </source>
</evidence>
<feature type="region of interest" description="Disordered" evidence="1">
    <location>
        <begin position="1"/>
        <end position="21"/>
    </location>
</feature>
<proteinExistence type="predicted"/>
<dbReference type="Proteomes" id="UP000290572">
    <property type="component" value="Unassembled WGS sequence"/>
</dbReference>
<feature type="compositionally biased region" description="Polar residues" evidence="1">
    <location>
        <begin position="83"/>
        <end position="93"/>
    </location>
</feature>
<accession>A0A498N398</accession>
<feature type="region of interest" description="Disordered" evidence="1">
    <location>
        <begin position="48"/>
        <end position="102"/>
    </location>
</feature>
<protein>
    <submittedName>
        <fullName evidence="2">Uncharacterized protein</fullName>
    </submittedName>
</protein>
<name>A0A498N398_LABRO</name>
<dbReference type="AlphaFoldDB" id="A0A498N398"/>
<organism evidence="2 3">
    <name type="scientific">Labeo rohita</name>
    <name type="common">Indian major carp</name>
    <name type="synonym">Cyprinus rohita</name>
    <dbReference type="NCBI Taxonomy" id="84645"/>
    <lineage>
        <taxon>Eukaryota</taxon>
        <taxon>Metazoa</taxon>
        <taxon>Chordata</taxon>
        <taxon>Craniata</taxon>
        <taxon>Vertebrata</taxon>
        <taxon>Euteleostomi</taxon>
        <taxon>Actinopterygii</taxon>
        <taxon>Neopterygii</taxon>
        <taxon>Teleostei</taxon>
        <taxon>Ostariophysi</taxon>
        <taxon>Cypriniformes</taxon>
        <taxon>Cyprinidae</taxon>
        <taxon>Labeoninae</taxon>
        <taxon>Labeonini</taxon>
        <taxon>Labeo</taxon>
    </lineage>
</organism>
<evidence type="ECO:0000313" key="2">
    <source>
        <dbReference type="EMBL" id="RXN28648.1"/>
    </source>
</evidence>
<evidence type="ECO:0000256" key="1">
    <source>
        <dbReference type="SAM" id="MobiDB-lite"/>
    </source>
</evidence>
<comment type="caution">
    <text evidence="2">The sequence shown here is derived from an EMBL/GenBank/DDBJ whole genome shotgun (WGS) entry which is preliminary data.</text>
</comment>